<dbReference type="PANTHER" id="PTHR44757">
    <property type="entry name" value="DIGUANYLATE CYCLASE DGCP"/>
    <property type="match status" value="1"/>
</dbReference>
<dbReference type="PROSITE" id="PS50112">
    <property type="entry name" value="PAS"/>
    <property type="match status" value="3"/>
</dbReference>
<keyword evidence="7" id="KW-1185">Reference proteome</keyword>
<dbReference type="PANTHER" id="PTHR44757:SF2">
    <property type="entry name" value="BIOFILM ARCHITECTURE MAINTENANCE PROTEIN MBAA"/>
    <property type="match status" value="1"/>
</dbReference>
<feature type="domain" description="PAS" evidence="2">
    <location>
        <begin position="605"/>
        <end position="651"/>
    </location>
</feature>
<dbReference type="SMART" id="SM00052">
    <property type="entry name" value="EAL"/>
    <property type="match status" value="1"/>
</dbReference>
<dbReference type="InterPro" id="IPR001610">
    <property type="entry name" value="PAC"/>
</dbReference>
<feature type="domain" description="PAC" evidence="3">
    <location>
        <begin position="676"/>
        <end position="730"/>
    </location>
</feature>
<feature type="transmembrane region" description="Helical" evidence="1">
    <location>
        <begin position="134"/>
        <end position="151"/>
    </location>
</feature>
<feature type="transmembrane region" description="Helical" evidence="1">
    <location>
        <begin position="63"/>
        <end position="82"/>
    </location>
</feature>
<organism evidence="6 7">
    <name type="scientific">Inhella proteolytica</name>
    <dbReference type="NCBI Taxonomy" id="2795029"/>
    <lineage>
        <taxon>Bacteria</taxon>
        <taxon>Pseudomonadati</taxon>
        <taxon>Pseudomonadota</taxon>
        <taxon>Betaproteobacteria</taxon>
        <taxon>Burkholderiales</taxon>
        <taxon>Sphaerotilaceae</taxon>
        <taxon>Inhella</taxon>
    </lineage>
</organism>
<dbReference type="SUPFAM" id="SSF55073">
    <property type="entry name" value="Nucleotide cyclase"/>
    <property type="match status" value="1"/>
</dbReference>
<dbReference type="SMART" id="SM00267">
    <property type="entry name" value="GGDEF"/>
    <property type="match status" value="1"/>
</dbReference>
<dbReference type="InterPro" id="IPR000700">
    <property type="entry name" value="PAS-assoc_C"/>
</dbReference>
<feature type="transmembrane region" description="Helical" evidence="1">
    <location>
        <begin position="21"/>
        <end position="43"/>
    </location>
</feature>
<accession>A0A931JAP2</accession>
<dbReference type="CDD" id="cd00130">
    <property type="entry name" value="PAS"/>
    <property type="match status" value="2"/>
</dbReference>
<gene>
    <name evidence="6" type="ORF">I7X39_21680</name>
</gene>
<keyword evidence="1" id="KW-0472">Membrane</keyword>
<dbReference type="InterPro" id="IPR035965">
    <property type="entry name" value="PAS-like_dom_sf"/>
</dbReference>
<dbReference type="InterPro" id="IPR013767">
    <property type="entry name" value="PAS_fold"/>
</dbReference>
<keyword evidence="1" id="KW-0812">Transmembrane</keyword>
<dbReference type="InterPro" id="IPR000014">
    <property type="entry name" value="PAS"/>
</dbReference>
<protein>
    <submittedName>
        <fullName evidence="6">EAL domain-containing protein</fullName>
    </submittedName>
</protein>
<dbReference type="InterPro" id="IPR043128">
    <property type="entry name" value="Rev_trsase/Diguanyl_cyclase"/>
</dbReference>
<dbReference type="InterPro" id="IPR033425">
    <property type="entry name" value="MASE3"/>
</dbReference>
<comment type="caution">
    <text evidence="6">The sequence shown here is derived from an EMBL/GenBank/DDBJ whole genome shotgun (WGS) entry which is preliminary data.</text>
</comment>
<reference evidence="6" key="1">
    <citation type="submission" date="2020-12" db="EMBL/GenBank/DDBJ databases">
        <title>The genome sequence of Inhella sp. 1Y17.</title>
        <authorList>
            <person name="Liu Y."/>
        </authorList>
    </citation>
    <scope>NUCLEOTIDE SEQUENCE</scope>
    <source>
        <strain evidence="6">1Y17</strain>
    </source>
</reference>
<feature type="transmembrane region" description="Helical" evidence="1">
    <location>
        <begin position="163"/>
        <end position="182"/>
    </location>
</feature>
<evidence type="ECO:0000259" key="4">
    <source>
        <dbReference type="PROSITE" id="PS50883"/>
    </source>
</evidence>
<dbReference type="Gene3D" id="3.20.20.450">
    <property type="entry name" value="EAL domain"/>
    <property type="match status" value="1"/>
</dbReference>
<dbReference type="InterPro" id="IPR035919">
    <property type="entry name" value="EAL_sf"/>
</dbReference>
<evidence type="ECO:0000259" key="3">
    <source>
        <dbReference type="PROSITE" id="PS50113"/>
    </source>
</evidence>
<dbReference type="PROSITE" id="PS50883">
    <property type="entry name" value="EAL"/>
    <property type="match status" value="1"/>
</dbReference>
<dbReference type="InterPro" id="IPR052155">
    <property type="entry name" value="Biofilm_reg_signaling"/>
</dbReference>
<dbReference type="Pfam" id="PF00563">
    <property type="entry name" value="EAL"/>
    <property type="match status" value="1"/>
</dbReference>
<dbReference type="Gene3D" id="3.30.450.20">
    <property type="entry name" value="PAS domain"/>
    <property type="match status" value="3"/>
</dbReference>
<dbReference type="SUPFAM" id="SSF55785">
    <property type="entry name" value="PYP-like sensor domain (PAS domain)"/>
    <property type="match status" value="3"/>
</dbReference>
<dbReference type="SMART" id="SM00086">
    <property type="entry name" value="PAC"/>
    <property type="match status" value="2"/>
</dbReference>
<dbReference type="SMART" id="SM00091">
    <property type="entry name" value="PAS"/>
    <property type="match status" value="3"/>
</dbReference>
<dbReference type="AlphaFoldDB" id="A0A931JAP2"/>
<proteinExistence type="predicted"/>
<dbReference type="EMBL" id="JAEDAK010000024">
    <property type="protein sequence ID" value="MBH9579517.1"/>
    <property type="molecule type" value="Genomic_DNA"/>
</dbReference>
<evidence type="ECO:0000313" key="7">
    <source>
        <dbReference type="Proteomes" id="UP000613266"/>
    </source>
</evidence>
<dbReference type="Gene3D" id="3.30.70.270">
    <property type="match status" value="1"/>
</dbReference>
<dbReference type="Proteomes" id="UP000613266">
    <property type="component" value="Unassembled WGS sequence"/>
</dbReference>
<dbReference type="Pfam" id="PF00990">
    <property type="entry name" value="GGDEF"/>
    <property type="match status" value="1"/>
</dbReference>
<dbReference type="NCBIfam" id="TIGR00229">
    <property type="entry name" value="sensory_box"/>
    <property type="match status" value="2"/>
</dbReference>
<dbReference type="InterPro" id="IPR000160">
    <property type="entry name" value="GGDEF_dom"/>
</dbReference>
<dbReference type="SUPFAM" id="SSF141868">
    <property type="entry name" value="EAL domain-like"/>
    <property type="match status" value="1"/>
</dbReference>
<sequence length="1157" mass="127585">MFSITVSGLVFAIGWATTRHVRSLTVATLGCLFLGVALLDLGHTLSYQGMPDFITASGSEKAINFWLAARSLAVGGLLLAAFSRWHLGDTPRRYPLLIGVLLLVLLVHLVVLFHPQLLPRTFVEGQGLTGFKRAYEYALIVLCLLAAGVLLRRLRAPRRFNASALLAAALIMAMSEFFFTLYGNVTDVYNLLGHVYKVVAYGFLYWALFIDTVHQPYQALASSEHQLSATLAALPDLLFEMDTNGRYLAVHTPQHAGLAAPAETLVGRSVQEVMPPESAQICLEALRVAALMGHAQGQRISLPLPDGLRHFELSVARKEGEPGREPVLLVLSRDVTTLAEQQLALEQESRLNQILLGLPALADGLGEEDFLRHALPLVQHLNDSAWVCLRVYEAGQNVARLDLRSDAAPPDWEALAWTAQQTRQLQHSVPSRPPLLALPALEQGQVRLLLGVGRTQAAYGPRDLEGLRILAESLWRLAARRRQELRMRQQQQELDYFFNANRDLFAIWDRQGQLQRVNGALAQLLGLRAGELQGHSLQAHVHPEDRAATEAVLHTLGQDGEADFEHRCLAPDGSAHPVEWRVRVLDDLVYASGRDVGERRAQDAAIRTLSTALTQSPYAVVVTDAQGAIEYANPAFEAMTGYSEAEVMGSNPRLLQSGRTPASTYREMWDRLHAGEPWRGEFINRRKDGSEYTEEALIYPVREPSGRVVNYLAHKEDVSAKRAAVERIQQLSHFDQLTGLPNPALFAQRAQALLTPGHEPVTLIWLDLDNFKAINDSLGHTVGDLLLRETAHRLNGQLREHELLARQSGDAFTLLLPGCSADAAAAHARQLLAALEPPVPLQDQELVIGASLGLAQYPQDGQTLEALLMCAETAMYRVKQEGRNGFRFFDPGMQEHSARALALSASLRHALARQELTVVYQPQQDLHGGGLYGAEALLRWHSAQWGPVSPAEFIPLAESSGLIVPIGDWVLRTVVQQLAQWDAEGLPPLRVAVNLSAVQFAQPHLAQTVQRLLHESGLGPRRIELELTEAVALRDPEAARRTMEALSQAGMRLAIDDFGTGYSSMSYLKRFAVDLLKIDRSFVRELHSNPDDQAIATAIIQMARSLGLHTLAEGVETEAQREFLRARGCDAIQGYLYARPLSASAFADFVRTQPKLS</sequence>
<evidence type="ECO:0000256" key="1">
    <source>
        <dbReference type="SAM" id="Phobius"/>
    </source>
</evidence>
<evidence type="ECO:0000313" key="6">
    <source>
        <dbReference type="EMBL" id="MBH9579517.1"/>
    </source>
</evidence>
<evidence type="ECO:0000259" key="5">
    <source>
        <dbReference type="PROSITE" id="PS50887"/>
    </source>
</evidence>
<dbReference type="Pfam" id="PF08448">
    <property type="entry name" value="PAS_4"/>
    <property type="match status" value="2"/>
</dbReference>
<name>A0A931JAP2_9BURK</name>
<dbReference type="Pfam" id="PF00989">
    <property type="entry name" value="PAS"/>
    <property type="match status" value="1"/>
</dbReference>
<feature type="domain" description="GGDEF" evidence="5">
    <location>
        <begin position="759"/>
        <end position="891"/>
    </location>
</feature>
<dbReference type="CDD" id="cd01949">
    <property type="entry name" value="GGDEF"/>
    <property type="match status" value="1"/>
</dbReference>
<dbReference type="InterPro" id="IPR029787">
    <property type="entry name" value="Nucleotide_cyclase"/>
</dbReference>
<dbReference type="Pfam" id="PF17159">
    <property type="entry name" value="MASE3"/>
    <property type="match status" value="1"/>
</dbReference>
<dbReference type="InterPro" id="IPR001633">
    <property type="entry name" value="EAL_dom"/>
</dbReference>
<feature type="domain" description="PAS" evidence="2">
    <location>
        <begin position="490"/>
        <end position="560"/>
    </location>
</feature>
<dbReference type="GO" id="GO:0006355">
    <property type="term" value="P:regulation of DNA-templated transcription"/>
    <property type="evidence" value="ECO:0007669"/>
    <property type="project" value="InterPro"/>
</dbReference>
<feature type="domain" description="EAL" evidence="4">
    <location>
        <begin position="900"/>
        <end position="1154"/>
    </location>
</feature>
<dbReference type="PROSITE" id="PS50887">
    <property type="entry name" value="GGDEF"/>
    <property type="match status" value="1"/>
</dbReference>
<evidence type="ECO:0000259" key="2">
    <source>
        <dbReference type="PROSITE" id="PS50112"/>
    </source>
</evidence>
<dbReference type="NCBIfam" id="TIGR00254">
    <property type="entry name" value="GGDEF"/>
    <property type="match status" value="1"/>
</dbReference>
<dbReference type="CDD" id="cd01948">
    <property type="entry name" value="EAL"/>
    <property type="match status" value="1"/>
</dbReference>
<dbReference type="InterPro" id="IPR013656">
    <property type="entry name" value="PAS_4"/>
</dbReference>
<feature type="transmembrane region" description="Helical" evidence="1">
    <location>
        <begin position="94"/>
        <end position="114"/>
    </location>
</feature>
<feature type="domain" description="PAS" evidence="2">
    <location>
        <begin position="223"/>
        <end position="293"/>
    </location>
</feature>
<dbReference type="FunFam" id="3.20.20.450:FF:000001">
    <property type="entry name" value="Cyclic di-GMP phosphodiesterase yahA"/>
    <property type="match status" value="1"/>
</dbReference>
<dbReference type="PROSITE" id="PS50113">
    <property type="entry name" value="PAC"/>
    <property type="match status" value="1"/>
</dbReference>
<keyword evidence="1" id="KW-1133">Transmembrane helix</keyword>